<gene>
    <name evidence="11" type="ORF">SAMN02927900_01746</name>
</gene>
<evidence type="ECO:0000256" key="3">
    <source>
        <dbReference type="ARBA" id="ARBA00012054"/>
    </source>
</evidence>
<evidence type="ECO:0000256" key="2">
    <source>
        <dbReference type="ARBA" id="ARBA00008420"/>
    </source>
</evidence>
<protein>
    <recommendedName>
        <fullName evidence="3 10">Gluconokinase</fullName>
        <ecNumber evidence="3 10">2.7.1.12</ecNumber>
    </recommendedName>
</protein>
<dbReference type="Proteomes" id="UP000199542">
    <property type="component" value="Unassembled WGS sequence"/>
</dbReference>
<dbReference type="CDD" id="cd02021">
    <property type="entry name" value="GntK"/>
    <property type="match status" value="1"/>
</dbReference>
<dbReference type="GO" id="GO:0019521">
    <property type="term" value="P:D-gluconate metabolic process"/>
    <property type="evidence" value="ECO:0007669"/>
    <property type="project" value="UniProtKB-KW"/>
</dbReference>
<dbReference type="EMBL" id="FMTM01000002">
    <property type="protein sequence ID" value="SCW47027.1"/>
    <property type="molecule type" value="Genomic_DNA"/>
</dbReference>
<comment type="pathway">
    <text evidence="1">Carbohydrate acid metabolism.</text>
</comment>
<evidence type="ECO:0000256" key="10">
    <source>
        <dbReference type="RuleBase" id="RU363066"/>
    </source>
</evidence>
<comment type="similarity">
    <text evidence="2 10">Belongs to the gluconokinase GntK/GntV family.</text>
</comment>
<accession>A0A1G4QRG7</accession>
<dbReference type="Pfam" id="PF01202">
    <property type="entry name" value="SKI"/>
    <property type="match status" value="1"/>
</dbReference>
<evidence type="ECO:0000256" key="6">
    <source>
        <dbReference type="ARBA" id="ARBA00022777"/>
    </source>
</evidence>
<dbReference type="InterPro" id="IPR027417">
    <property type="entry name" value="P-loop_NTPase"/>
</dbReference>
<dbReference type="NCBIfam" id="TIGR01313">
    <property type="entry name" value="therm_gnt_kin"/>
    <property type="match status" value="1"/>
</dbReference>
<keyword evidence="6 10" id="KW-0418">Kinase</keyword>
<keyword evidence="4 10" id="KW-0808">Transferase</keyword>
<dbReference type="InterPro" id="IPR031322">
    <property type="entry name" value="Shikimate/glucono_kinase"/>
</dbReference>
<evidence type="ECO:0000256" key="7">
    <source>
        <dbReference type="ARBA" id="ARBA00022840"/>
    </source>
</evidence>
<name>A0A1G4QRG7_9HYPH</name>
<dbReference type="RefSeq" id="WP_233426660.1">
    <property type="nucleotide sequence ID" value="NZ_FMTM01000002.1"/>
</dbReference>
<keyword evidence="5 10" id="KW-0547">Nucleotide-binding</keyword>
<reference evidence="11 12" key="1">
    <citation type="submission" date="2016-10" db="EMBL/GenBank/DDBJ databases">
        <authorList>
            <person name="de Groot N.N."/>
        </authorList>
    </citation>
    <scope>NUCLEOTIDE SEQUENCE [LARGE SCALE GENOMIC DNA]</scope>
    <source>
        <strain evidence="11 12">CGMCC 1.3401</strain>
    </source>
</reference>
<dbReference type="PANTHER" id="PTHR43442:SF3">
    <property type="entry name" value="GLUCONOKINASE-RELATED"/>
    <property type="match status" value="1"/>
</dbReference>
<keyword evidence="8" id="KW-0311">Gluconate utilization</keyword>
<keyword evidence="7 10" id="KW-0067">ATP-binding</keyword>
<evidence type="ECO:0000256" key="9">
    <source>
        <dbReference type="ARBA" id="ARBA00048090"/>
    </source>
</evidence>
<evidence type="ECO:0000256" key="1">
    <source>
        <dbReference type="ARBA" id="ARBA00004761"/>
    </source>
</evidence>
<sequence>MLTVALRPLFEVPQRLVLMGVAGCGKSSVGAALAARVGAAYLDGDDLHPSANIDKMSRGMALDDEDRWPWLTLVGEALAKSEGPQIVGCSALKRAYRAHITQTSGETITFVHLAGTPEVIKARMNARKGHFMPAGLLTSQFAALEPPEADENAFSVDIDRPFGAIVEAIVTQLEGMKT</sequence>
<dbReference type="GO" id="GO:0005524">
    <property type="term" value="F:ATP binding"/>
    <property type="evidence" value="ECO:0007669"/>
    <property type="project" value="UniProtKB-KW"/>
</dbReference>
<evidence type="ECO:0000313" key="11">
    <source>
        <dbReference type="EMBL" id="SCW47027.1"/>
    </source>
</evidence>
<evidence type="ECO:0000256" key="8">
    <source>
        <dbReference type="ARBA" id="ARBA00023064"/>
    </source>
</evidence>
<dbReference type="InterPro" id="IPR006001">
    <property type="entry name" value="Therm_gnt_kin"/>
</dbReference>
<dbReference type="GO" id="GO:0005737">
    <property type="term" value="C:cytoplasm"/>
    <property type="evidence" value="ECO:0007669"/>
    <property type="project" value="TreeGrafter"/>
</dbReference>
<dbReference type="EC" id="2.7.1.12" evidence="3 10"/>
<dbReference type="GO" id="GO:0046316">
    <property type="term" value="F:gluconokinase activity"/>
    <property type="evidence" value="ECO:0007669"/>
    <property type="project" value="UniProtKB-EC"/>
</dbReference>
<organism evidence="11 12">
    <name type="scientific">Rhizobium mongolense subsp. loessense</name>
    <dbReference type="NCBI Taxonomy" id="158890"/>
    <lineage>
        <taxon>Bacteria</taxon>
        <taxon>Pseudomonadati</taxon>
        <taxon>Pseudomonadota</taxon>
        <taxon>Alphaproteobacteria</taxon>
        <taxon>Hyphomicrobiales</taxon>
        <taxon>Rhizobiaceae</taxon>
        <taxon>Rhizobium/Agrobacterium group</taxon>
        <taxon>Rhizobium</taxon>
    </lineage>
</organism>
<dbReference type="PANTHER" id="PTHR43442">
    <property type="entry name" value="GLUCONOKINASE-RELATED"/>
    <property type="match status" value="1"/>
</dbReference>
<dbReference type="AlphaFoldDB" id="A0A1G4QRG7"/>
<comment type="catalytic activity">
    <reaction evidence="9 10">
        <text>D-gluconate + ATP = 6-phospho-D-gluconate + ADP + H(+)</text>
        <dbReference type="Rhea" id="RHEA:19433"/>
        <dbReference type="ChEBI" id="CHEBI:15378"/>
        <dbReference type="ChEBI" id="CHEBI:18391"/>
        <dbReference type="ChEBI" id="CHEBI:30616"/>
        <dbReference type="ChEBI" id="CHEBI:58759"/>
        <dbReference type="ChEBI" id="CHEBI:456216"/>
        <dbReference type="EC" id="2.7.1.12"/>
    </reaction>
</comment>
<evidence type="ECO:0000256" key="5">
    <source>
        <dbReference type="ARBA" id="ARBA00022741"/>
    </source>
</evidence>
<dbReference type="FunFam" id="3.40.50.300:FF:000522">
    <property type="entry name" value="Gluconokinase"/>
    <property type="match status" value="1"/>
</dbReference>
<evidence type="ECO:0000313" key="12">
    <source>
        <dbReference type="Proteomes" id="UP000199542"/>
    </source>
</evidence>
<dbReference type="SUPFAM" id="SSF52540">
    <property type="entry name" value="P-loop containing nucleoside triphosphate hydrolases"/>
    <property type="match status" value="1"/>
</dbReference>
<dbReference type="Gene3D" id="3.40.50.300">
    <property type="entry name" value="P-loop containing nucleotide triphosphate hydrolases"/>
    <property type="match status" value="1"/>
</dbReference>
<proteinExistence type="inferred from homology"/>
<evidence type="ECO:0000256" key="4">
    <source>
        <dbReference type="ARBA" id="ARBA00022679"/>
    </source>
</evidence>